<dbReference type="GO" id="GO:0016887">
    <property type="term" value="F:ATP hydrolysis activity"/>
    <property type="evidence" value="ECO:0007669"/>
    <property type="project" value="InterPro"/>
</dbReference>
<evidence type="ECO:0000313" key="4">
    <source>
        <dbReference type="EMBL" id="WKW15594.1"/>
    </source>
</evidence>
<dbReference type="InterPro" id="IPR027417">
    <property type="entry name" value="P-loop_NTPase"/>
</dbReference>
<dbReference type="PANTHER" id="PTHR30486:SF6">
    <property type="entry name" value="TYPE IV PILUS RETRACTATION ATPASE PILT"/>
    <property type="match status" value="1"/>
</dbReference>
<dbReference type="InterPro" id="IPR050921">
    <property type="entry name" value="T4SS_GSP_E_ATPase"/>
</dbReference>
<dbReference type="EMBL" id="CP130613">
    <property type="protein sequence ID" value="WKW15594.1"/>
    <property type="molecule type" value="Genomic_DNA"/>
</dbReference>
<dbReference type="Gene3D" id="3.30.450.90">
    <property type="match status" value="2"/>
</dbReference>
<keyword evidence="5" id="KW-1185">Reference proteome</keyword>
<gene>
    <name evidence="3" type="ORF">Strain138_001994</name>
    <name evidence="4" type="ORF">Strain318_001993</name>
</gene>
<dbReference type="InterPro" id="IPR003593">
    <property type="entry name" value="AAA+_ATPase"/>
</dbReference>
<dbReference type="SMART" id="SM00382">
    <property type="entry name" value="AAA"/>
    <property type="match status" value="1"/>
</dbReference>
<dbReference type="Gene3D" id="3.40.50.300">
    <property type="entry name" value="P-loop containing nucleotide triphosphate hydrolases"/>
    <property type="match status" value="1"/>
</dbReference>
<feature type="domain" description="Bacterial type II secretion system protein E" evidence="2">
    <location>
        <begin position="336"/>
        <end position="350"/>
    </location>
</feature>
<dbReference type="SUPFAM" id="SSF52540">
    <property type="entry name" value="P-loop containing nucleoside triphosphate hydrolases"/>
    <property type="match status" value="1"/>
</dbReference>
<dbReference type="CDD" id="cd01131">
    <property type="entry name" value="PilT"/>
    <property type="match status" value="1"/>
</dbReference>
<dbReference type="PROSITE" id="PS00662">
    <property type="entry name" value="T2SP_E"/>
    <property type="match status" value="1"/>
</dbReference>
<dbReference type="PANTHER" id="PTHR30486">
    <property type="entry name" value="TWITCHING MOTILITY PROTEIN PILT"/>
    <property type="match status" value="1"/>
</dbReference>
<dbReference type="EMBL" id="CP130612">
    <property type="protein sequence ID" value="WKW12687.1"/>
    <property type="molecule type" value="Genomic_DNA"/>
</dbReference>
<proteinExistence type="inferred from homology"/>
<dbReference type="KEGG" id="pspc:Strain318_001993"/>
<reference evidence="4" key="1">
    <citation type="submission" date="2023-07" db="EMBL/GenBank/DDBJ databases">
        <authorList>
            <person name="Haufschild T."/>
            <person name="Kallscheuer N."/>
            <person name="Hammer J."/>
            <person name="Kohn T."/>
            <person name="Kabuu M."/>
            <person name="Jogler M."/>
            <person name="Wohfarth N."/>
            <person name="Heuer A."/>
            <person name="Rohde M."/>
            <person name="van Teeseling M.C.F."/>
            <person name="Jogler C."/>
        </authorList>
    </citation>
    <scope>NUCLEOTIDE SEQUENCE</scope>
    <source>
        <strain evidence="3">Strain 138</strain>
        <strain evidence="4">Strain 318</strain>
    </source>
</reference>
<dbReference type="InterPro" id="IPR001482">
    <property type="entry name" value="T2SS/T4SS_dom"/>
</dbReference>
<evidence type="ECO:0000313" key="3">
    <source>
        <dbReference type="EMBL" id="WKW12687.1"/>
    </source>
</evidence>
<dbReference type="Pfam" id="PF00437">
    <property type="entry name" value="T2SSE"/>
    <property type="match status" value="1"/>
</dbReference>
<accession>A0AA49Q596</accession>
<dbReference type="InterPro" id="IPR006321">
    <property type="entry name" value="PilT/PilU"/>
</dbReference>
<accession>A0AA49K0S9</accession>
<evidence type="ECO:0000259" key="2">
    <source>
        <dbReference type="PROSITE" id="PS00662"/>
    </source>
</evidence>
<dbReference type="NCBIfam" id="TIGR01420">
    <property type="entry name" value="pilT_fam"/>
    <property type="match status" value="1"/>
</dbReference>
<evidence type="ECO:0000256" key="1">
    <source>
        <dbReference type="ARBA" id="ARBA00006611"/>
    </source>
</evidence>
<protein>
    <submittedName>
        <fullName evidence="4">Type IV pilus twitching motility protein PilT</fullName>
    </submittedName>
</protein>
<evidence type="ECO:0000313" key="5">
    <source>
        <dbReference type="Proteomes" id="UP001229955"/>
    </source>
</evidence>
<dbReference type="RefSeq" id="WP_367885564.1">
    <property type="nucleotide sequence ID" value="NZ_CP130612.1"/>
</dbReference>
<sequence>MAQLDKLLSVMISNRADELVLTEGAAAVLLSQGNERPVTKALTAPQIVALLKEIAPAPAHAALDAKQPTKFQYMSEDSVFAARAMVLGDGKLSVRIQVDADGEFKRSTGMFTRVVLPEEPSAPSAAAMPNVKEAAVDPAGAREAMEKLLRMLVEQGGSDLHMRVGEPPILRKSGEMHRVEGQPKLDPATTEALLASIMPERNQKEFRESNDTDFAYEIAGVARFRANVLRDRKGWAAVFRVIPNTIITADQLGLSQEVQNLCYLTKGLVLVTGPTGSGKSTTLSGMIDLVNRSRNDHVITIEDPIEFVHENKNCIMTQRQVGVHTGSFKSALRAALREDPDIILVGELRDLETVSIAIETAETGHLVFGTLHTTTAASTIDRLIDQFPADRQEQVRTMLSESLKGVISQVLCKKIGGGRVAAREILLVTPAISNLIREGKTFQIPSIMQTSKRLGMITMNDTLLELVEKKLVEPKEAYMKSVDKGSFVNSLKAKGFDVSFVEADEPGGAKPAMGGPAAKPGAKK</sequence>
<name>A0AA49K0S9_9BACT</name>
<dbReference type="AlphaFoldDB" id="A0AA49K0S9"/>
<organism evidence="4 5">
    <name type="scientific">Pseudogemmatithrix spongiicola</name>
    <dbReference type="NCBI Taxonomy" id="3062599"/>
    <lineage>
        <taxon>Bacteria</taxon>
        <taxon>Pseudomonadati</taxon>
        <taxon>Gemmatimonadota</taxon>
        <taxon>Gemmatimonadia</taxon>
        <taxon>Gemmatimonadales</taxon>
        <taxon>Gemmatimonadaceae</taxon>
        <taxon>Pseudogemmatithrix</taxon>
    </lineage>
</organism>
<comment type="similarity">
    <text evidence="1">Belongs to the GSP E family.</text>
</comment>
<dbReference type="GO" id="GO:0005524">
    <property type="term" value="F:ATP binding"/>
    <property type="evidence" value="ECO:0007669"/>
    <property type="project" value="InterPro"/>
</dbReference>
<dbReference type="Proteomes" id="UP001229955">
    <property type="component" value="Chromosome"/>
</dbReference>